<proteinExistence type="predicted"/>
<dbReference type="InterPro" id="IPR044639">
    <property type="entry name" value="CGS1/2"/>
</dbReference>
<dbReference type="Gene3D" id="3.90.1150.10">
    <property type="entry name" value="Aspartate Aminotransferase, domain 1"/>
    <property type="match status" value="1"/>
</dbReference>
<evidence type="ECO:0000313" key="1">
    <source>
        <dbReference type="EMBL" id="CAK9162937.1"/>
    </source>
</evidence>
<evidence type="ECO:0000313" key="2">
    <source>
        <dbReference type="Proteomes" id="UP001642360"/>
    </source>
</evidence>
<organism evidence="1 2">
    <name type="scientific">Ilex paraguariensis</name>
    <name type="common">yerba mate</name>
    <dbReference type="NCBI Taxonomy" id="185542"/>
    <lineage>
        <taxon>Eukaryota</taxon>
        <taxon>Viridiplantae</taxon>
        <taxon>Streptophyta</taxon>
        <taxon>Embryophyta</taxon>
        <taxon>Tracheophyta</taxon>
        <taxon>Spermatophyta</taxon>
        <taxon>Magnoliopsida</taxon>
        <taxon>eudicotyledons</taxon>
        <taxon>Gunneridae</taxon>
        <taxon>Pentapetalae</taxon>
        <taxon>asterids</taxon>
        <taxon>campanulids</taxon>
        <taxon>Aquifoliales</taxon>
        <taxon>Aquifoliaceae</taxon>
        <taxon>Ilex</taxon>
    </lineage>
</organism>
<comment type="caution">
    <text evidence="1">The sequence shown here is derived from an EMBL/GenBank/DDBJ whole genome shotgun (WGS) entry which is preliminary data.</text>
</comment>
<dbReference type="PANTHER" id="PTHR43379:SF1">
    <property type="entry name" value="CYSTATHIONINE GAMMA-SYNTHASE 1, CHLOROPLASTIC-RELATED"/>
    <property type="match status" value="1"/>
</dbReference>
<dbReference type="PANTHER" id="PTHR43379">
    <property type="entry name" value="CYSTATHIONINE GAMMA-SYNTHASE"/>
    <property type="match status" value="1"/>
</dbReference>
<reference evidence="1 2" key="1">
    <citation type="submission" date="2024-02" db="EMBL/GenBank/DDBJ databases">
        <authorList>
            <person name="Vignale AGUSTIN F."/>
            <person name="Sosa J E."/>
            <person name="Modenutti C."/>
        </authorList>
    </citation>
    <scope>NUCLEOTIDE SEQUENCE [LARGE SCALE GENOMIC DNA]</scope>
</reference>
<dbReference type="Proteomes" id="UP001642360">
    <property type="component" value="Unassembled WGS sequence"/>
</dbReference>
<dbReference type="EMBL" id="CAUOFW020003947">
    <property type="protein sequence ID" value="CAK9162937.1"/>
    <property type="molecule type" value="Genomic_DNA"/>
</dbReference>
<dbReference type="SUPFAM" id="SSF53383">
    <property type="entry name" value="PLP-dependent transferases"/>
    <property type="match status" value="1"/>
</dbReference>
<sequence>MVADSPSNNQAIENFSSDGSITVHAGERLGRGIVTDPITTPVVNTSAHFFKKTADLIEFKVLAGCISGSDKLISAVRNLHYILGDALNPKCCKSNHLRLEDTASSRAAAKFNCIKDEILEAHPKVRRFYYPGLPGYQIAKRDLSPSERAKYGIMDNLVRFSFGVEDFED</sequence>
<name>A0ABC8T0I4_9AQUA</name>
<keyword evidence="2" id="KW-1185">Reference proteome</keyword>
<dbReference type="InterPro" id="IPR015422">
    <property type="entry name" value="PyrdxlP-dep_Trfase_small"/>
</dbReference>
<dbReference type="AlphaFoldDB" id="A0ABC8T0I4"/>
<protein>
    <submittedName>
        <fullName evidence="1">Uncharacterized protein</fullName>
    </submittedName>
</protein>
<dbReference type="InterPro" id="IPR015424">
    <property type="entry name" value="PyrdxlP-dep_Trfase"/>
</dbReference>
<accession>A0ABC8T0I4</accession>
<gene>
    <name evidence="1" type="ORF">ILEXP_LOCUS31896</name>
</gene>